<sequence>MSSLYNLPPELDISKDETFSKDRLDQAFAYIVQRLLLLDSFRPSWEEQLSLFQTIGLTRLDDALRPVYEDLVSITQLGVMFTASSKTATVLGSGLKTFTISDADKTRFAAAGYLSIQDVGIPEHTMFGLLQSYDRTTGQLSILVDQFVGEEGATAANWRISAAASPNVLTTAHQVGAYTQGEVDALITALRGTVNDILTSKANRVSPQFTGTPTAPTVNNGSATGDQIATLGFVQLIAAGTDANIRSGAPTYLNTLAKIAQALGNDPNLAANLYSSLASKVAITAQSLSEEQKAQARQNISAQQNLGFMPVQQAGGSNQNSNKIFLGWGTDANLRCQVDAYDLGKVWTDAGSNSVFPTSFNNPGYLKMPQGLIIQWGATEIVLDGNALAVIGYPTAFPNGQLFTFLPTNGENRANNGYPIAQEPRADRTIIAIPGQGPGARMWVNWIAIGR</sequence>
<keyword evidence="3" id="KW-1185">Reference proteome</keyword>
<organism evidence="2 3">
    <name type="scientific">Methylobacterium ajmalii</name>
    <dbReference type="NCBI Taxonomy" id="2738439"/>
    <lineage>
        <taxon>Bacteria</taxon>
        <taxon>Pseudomonadati</taxon>
        <taxon>Pseudomonadota</taxon>
        <taxon>Alphaproteobacteria</taxon>
        <taxon>Hyphomicrobiales</taxon>
        <taxon>Methylobacteriaceae</taxon>
        <taxon>Methylobacterium</taxon>
    </lineage>
</organism>
<evidence type="ECO:0000259" key="1">
    <source>
        <dbReference type="Pfam" id="PF21882"/>
    </source>
</evidence>
<accession>A0ABV0A579</accession>
<protein>
    <recommendedName>
        <fullName evidence="1">Putative tail fiber protein gp53-like C-terminal domain-containing protein</fullName>
    </recommendedName>
</protein>
<evidence type="ECO:0000313" key="3">
    <source>
        <dbReference type="Proteomes" id="UP001407347"/>
    </source>
</evidence>
<comment type="caution">
    <text evidence="2">The sequence shown here is derived from an EMBL/GenBank/DDBJ whole genome shotgun (WGS) entry which is preliminary data.</text>
</comment>
<reference evidence="2 3" key="1">
    <citation type="journal article" date="2023" name="PLoS ONE">
        <title>Complete genome assembly of Hawai'i environmental nontuberculous mycobacteria reveals unexpected co-isolation with methylobacteria.</title>
        <authorList>
            <person name="Hendrix J."/>
            <person name="Epperson L.E."/>
            <person name="Tong E.I."/>
            <person name="Chan Y.L."/>
            <person name="Hasan N.A."/>
            <person name="Dawrs S.N."/>
            <person name="Norton G.J."/>
            <person name="Virdi R."/>
            <person name="Crooks J.L."/>
            <person name="Chan E.D."/>
            <person name="Honda J.R."/>
            <person name="Strong M."/>
        </authorList>
    </citation>
    <scope>NUCLEOTIDE SEQUENCE [LARGE SCALE GENOMIC DNA]</scope>
    <source>
        <strain evidence="2 3">NJH_HI04-1</strain>
    </source>
</reference>
<evidence type="ECO:0000313" key="2">
    <source>
        <dbReference type="EMBL" id="MEN3238544.1"/>
    </source>
</evidence>
<gene>
    <name evidence="2" type="ORF">PUR29_34460</name>
</gene>
<dbReference type="Pfam" id="PF21882">
    <property type="entry name" value="Gp53-like_C"/>
    <property type="match status" value="1"/>
</dbReference>
<dbReference type="RefSeq" id="WP_346013678.1">
    <property type="nucleotide sequence ID" value="NZ_JAQYXP010000006.1"/>
</dbReference>
<dbReference type="EMBL" id="JAQYXP010000006">
    <property type="protein sequence ID" value="MEN3238544.1"/>
    <property type="molecule type" value="Genomic_DNA"/>
</dbReference>
<dbReference type="Proteomes" id="UP001407347">
    <property type="component" value="Unassembled WGS sequence"/>
</dbReference>
<dbReference type="InterPro" id="IPR054075">
    <property type="entry name" value="Gp53-like_C"/>
</dbReference>
<feature type="domain" description="Putative tail fiber protein gp53-like C-terminal" evidence="1">
    <location>
        <begin position="367"/>
        <end position="451"/>
    </location>
</feature>
<name>A0ABV0A579_9HYPH</name>
<dbReference type="Gene3D" id="2.60.40.3940">
    <property type="match status" value="1"/>
</dbReference>
<proteinExistence type="predicted"/>